<accession>A0A6N2SIA8</accession>
<dbReference type="GO" id="GO:0004563">
    <property type="term" value="F:beta-N-acetylhexosaminidase activity"/>
    <property type="evidence" value="ECO:0007669"/>
    <property type="project" value="UniProtKB-EC"/>
</dbReference>
<dbReference type="GO" id="GO:0005975">
    <property type="term" value="P:carbohydrate metabolic process"/>
    <property type="evidence" value="ECO:0007669"/>
    <property type="project" value="InterPro"/>
</dbReference>
<dbReference type="InterPro" id="IPR017853">
    <property type="entry name" value="GH"/>
</dbReference>
<dbReference type="Gene3D" id="3.20.20.80">
    <property type="entry name" value="Glycosidases"/>
    <property type="match status" value="1"/>
</dbReference>
<reference evidence="5" key="1">
    <citation type="submission" date="2019-11" db="EMBL/GenBank/DDBJ databases">
        <authorList>
            <person name="Feng L."/>
        </authorList>
    </citation>
    <scope>NUCLEOTIDE SEQUENCE</scope>
    <source>
        <strain evidence="5">CnexileLFYP112</strain>
    </source>
</reference>
<feature type="domain" description="Glycoside hydrolase family 20 catalytic" evidence="4">
    <location>
        <begin position="40"/>
        <end position="360"/>
    </location>
</feature>
<feature type="chain" id="PRO_5026901680" evidence="3">
    <location>
        <begin position="29"/>
        <end position="557"/>
    </location>
</feature>
<dbReference type="AlphaFoldDB" id="A0A6N2SIA8"/>
<proteinExistence type="inferred from homology"/>
<dbReference type="EC" id="3.2.1.52" evidence="5"/>
<dbReference type="SUPFAM" id="SSF51445">
    <property type="entry name" value="(Trans)glycosidases"/>
    <property type="match status" value="1"/>
</dbReference>
<comment type="similarity">
    <text evidence="1">Belongs to the glycosyl hydrolase 20 family.</text>
</comment>
<dbReference type="PANTHER" id="PTHR43678:SF1">
    <property type="entry name" value="BETA-N-ACETYLHEXOSAMINIDASE"/>
    <property type="match status" value="1"/>
</dbReference>
<dbReference type="CDD" id="cd06564">
    <property type="entry name" value="GH20_DspB_LnbB-like"/>
    <property type="match status" value="1"/>
</dbReference>
<dbReference type="InterPro" id="IPR052764">
    <property type="entry name" value="GH20_Enzymes"/>
</dbReference>
<organism evidence="5">
    <name type="scientific">[Clostridium] nexile</name>
    <dbReference type="NCBI Taxonomy" id="29361"/>
    <lineage>
        <taxon>Bacteria</taxon>
        <taxon>Bacillati</taxon>
        <taxon>Bacillota</taxon>
        <taxon>Clostridia</taxon>
        <taxon>Lachnospirales</taxon>
        <taxon>Lachnospiraceae</taxon>
        <taxon>Tyzzerella</taxon>
    </lineage>
</organism>
<dbReference type="PANTHER" id="PTHR43678">
    <property type="entry name" value="PUTATIVE (AFU_ORTHOLOGUE AFUA_2G00640)-RELATED"/>
    <property type="match status" value="1"/>
</dbReference>
<keyword evidence="3" id="KW-0732">Signal</keyword>
<dbReference type="InterPro" id="IPR015883">
    <property type="entry name" value="Glyco_hydro_20_cat"/>
</dbReference>
<protein>
    <submittedName>
        <fullName evidence="5">Beta-N-acetylhexosaminidase</fullName>
        <ecNumber evidence="5">3.2.1.52</ecNumber>
    </submittedName>
</protein>
<evidence type="ECO:0000256" key="2">
    <source>
        <dbReference type="ARBA" id="ARBA00022801"/>
    </source>
</evidence>
<dbReference type="EMBL" id="CACRTG010000004">
    <property type="protein sequence ID" value="VYS92724.1"/>
    <property type="molecule type" value="Genomic_DNA"/>
</dbReference>
<sequence>MKLWKKLCITFLVALMAFFSVNVGNVDAKETVTTKKSVLSIDAGRKYFSEDQLKQIIDKAYKNGYTSVQILLGNDGLRFVLDDMSMQVNGKSYASEDVKKAITAGNNSYYADPNGDVLTEDEMDRIVAYAKERGLDIIPGINSPGHMDSILVAMEQLGLENVRYTKDGKESERTVNIENPEAIEFTQVLVKKYIDYFSASGVCEIFNFGADEYANDVFGVPGWGELQKLNIYDKFIDYTNDMAALIKEANMLPMCFNDGIYYNSDDKFGTFDKDIIISYWTAGWWGFDVAKPSYFAEKGHKILNTNDAWYWVLGNITSEDGIYAYENTLKNIEAKPYNELAGGSTVDTIGSMQAIWCDNPSKEHDMDRVLTLMDAFSEKHRDILVRPADYSKVDAALAKVPADLSIYTEETVKAVNDATAAVVRNLKETEQATVDGYAAAIENSVAKLELRKADYTKVDEAIQKAEKLNAKDYKNFDAVTKAVNAVVRDLDITKQAQVDAYAKAIEDAIAQLEKKTVTENISKPTAPQTGDVASPFTWMTLCVIAGGCVVTMKKRRA</sequence>
<dbReference type="Pfam" id="PF00728">
    <property type="entry name" value="Glyco_hydro_20"/>
    <property type="match status" value="1"/>
</dbReference>
<keyword evidence="5" id="KW-0326">Glycosidase</keyword>
<keyword evidence="2 5" id="KW-0378">Hydrolase</keyword>
<evidence type="ECO:0000313" key="5">
    <source>
        <dbReference type="EMBL" id="VYS92724.1"/>
    </source>
</evidence>
<gene>
    <name evidence="5" type="primary">strH</name>
    <name evidence="5" type="ORF">CNLFYP112_01326</name>
</gene>
<feature type="signal peptide" evidence="3">
    <location>
        <begin position="1"/>
        <end position="28"/>
    </location>
</feature>
<evidence type="ECO:0000256" key="3">
    <source>
        <dbReference type="SAM" id="SignalP"/>
    </source>
</evidence>
<evidence type="ECO:0000259" key="4">
    <source>
        <dbReference type="Pfam" id="PF00728"/>
    </source>
</evidence>
<dbReference type="Gene3D" id="1.20.1270.90">
    <property type="entry name" value="AF1782-like"/>
    <property type="match status" value="2"/>
</dbReference>
<evidence type="ECO:0000256" key="1">
    <source>
        <dbReference type="ARBA" id="ARBA00006285"/>
    </source>
</evidence>
<name>A0A6N2SIA8_9FIRM</name>